<gene>
    <name evidence="6" type="ORF">FYJ80_03185</name>
</gene>
<accession>A0A7X2TQG3</accession>
<dbReference type="PANTHER" id="PTHR43537:SF24">
    <property type="entry name" value="GLUCONATE OPERON TRANSCRIPTIONAL REPRESSOR"/>
    <property type="match status" value="1"/>
</dbReference>
<dbReference type="SUPFAM" id="SSF48008">
    <property type="entry name" value="GntR ligand-binding domain-like"/>
    <property type="match status" value="1"/>
</dbReference>
<feature type="domain" description="GntR C-terminal" evidence="5">
    <location>
        <begin position="79"/>
        <end position="206"/>
    </location>
</feature>
<dbReference type="Proteomes" id="UP000460549">
    <property type="component" value="Unassembled WGS sequence"/>
</dbReference>
<reference evidence="6 7" key="1">
    <citation type="submission" date="2019-08" db="EMBL/GenBank/DDBJ databases">
        <title>In-depth cultivation of the pig gut microbiome towards novel bacterial diversity and tailored functional studies.</title>
        <authorList>
            <person name="Wylensek D."/>
            <person name="Hitch T.C.A."/>
            <person name="Clavel T."/>
        </authorList>
    </citation>
    <scope>NUCLEOTIDE SEQUENCE [LARGE SCALE GENOMIC DNA]</scope>
    <source>
        <strain evidence="6 7">NM-380-WT-3C1</strain>
    </source>
</reference>
<dbReference type="Pfam" id="PF00392">
    <property type="entry name" value="GntR"/>
    <property type="match status" value="1"/>
</dbReference>
<proteinExistence type="predicted"/>
<dbReference type="Pfam" id="PF07729">
    <property type="entry name" value="FCD"/>
    <property type="match status" value="1"/>
</dbReference>
<protein>
    <submittedName>
        <fullName evidence="6">GntR family transcriptional regulator</fullName>
    </submittedName>
</protein>
<dbReference type="EMBL" id="VUNN01000004">
    <property type="protein sequence ID" value="MSU05782.1"/>
    <property type="molecule type" value="Genomic_DNA"/>
</dbReference>
<dbReference type="SUPFAM" id="SSF46785">
    <property type="entry name" value="Winged helix' DNA-binding domain"/>
    <property type="match status" value="1"/>
</dbReference>
<dbReference type="InterPro" id="IPR036388">
    <property type="entry name" value="WH-like_DNA-bd_sf"/>
</dbReference>
<evidence type="ECO:0000313" key="7">
    <source>
        <dbReference type="Proteomes" id="UP000460549"/>
    </source>
</evidence>
<keyword evidence="7" id="KW-1185">Reference proteome</keyword>
<evidence type="ECO:0000259" key="4">
    <source>
        <dbReference type="SMART" id="SM00345"/>
    </source>
</evidence>
<dbReference type="RefSeq" id="WP_154424685.1">
    <property type="nucleotide sequence ID" value="NZ_VUNN01000004.1"/>
</dbReference>
<dbReference type="GO" id="GO:0003677">
    <property type="term" value="F:DNA binding"/>
    <property type="evidence" value="ECO:0007669"/>
    <property type="project" value="UniProtKB-KW"/>
</dbReference>
<evidence type="ECO:0000313" key="6">
    <source>
        <dbReference type="EMBL" id="MSU05782.1"/>
    </source>
</evidence>
<keyword evidence="2" id="KW-0238">DNA-binding</keyword>
<dbReference type="Gene3D" id="1.20.120.530">
    <property type="entry name" value="GntR ligand-binding domain-like"/>
    <property type="match status" value="1"/>
</dbReference>
<sequence>MTDTNEKKTLVYQSVFADIIRRQYSHQSIITEKMLIDKYNLSKSPVREALIQLCSDGILESLPRIGYRIIPLSMKDLSDALTLRLLIETKALEYSFPNINENKINTLKVLQQEKESIVDVKDVYVHWELNVRFHITLASFSNNKYFTQTLMSLMKTCFRGVYGYYENFWEEGDNKGNMPYHEMLIEALENRDLEESIKILKTDISDLKSYISLSLQSMGSI</sequence>
<evidence type="ECO:0000256" key="1">
    <source>
        <dbReference type="ARBA" id="ARBA00023015"/>
    </source>
</evidence>
<evidence type="ECO:0000256" key="2">
    <source>
        <dbReference type="ARBA" id="ARBA00023125"/>
    </source>
</evidence>
<dbReference type="InterPro" id="IPR011711">
    <property type="entry name" value="GntR_C"/>
</dbReference>
<name>A0A7X2TQG3_9SPIO</name>
<dbReference type="PANTHER" id="PTHR43537">
    <property type="entry name" value="TRANSCRIPTIONAL REGULATOR, GNTR FAMILY"/>
    <property type="match status" value="1"/>
</dbReference>
<feature type="domain" description="HTH gntR-type" evidence="4">
    <location>
        <begin position="11"/>
        <end position="69"/>
    </location>
</feature>
<comment type="caution">
    <text evidence="6">The sequence shown here is derived from an EMBL/GenBank/DDBJ whole genome shotgun (WGS) entry which is preliminary data.</text>
</comment>
<dbReference type="AlphaFoldDB" id="A0A7X2TQG3"/>
<dbReference type="GO" id="GO:0003700">
    <property type="term" value="F:DNA-binding transcription factor activity"/>
    <property type="evidence" value="ECO:0007669"/>
    <property type="project" value="InterPro"/>
</dbReference>
<dbReference type="InterPro" id="IPR000524">
    <property type="entry name" value="Tscrpt_reg_HTH_GntR"/>
</dbReference>
<keyword evidence="3" id="KW-0804">Transcription</keyword>
<organism evidence="6 7">
    <name type="scientific">Bullifex porci</name>
    <dbReference type="NCBI Taxonomy" id="2606638"/>
    <lineage>
        <taxon>Bacteria</taxon>
        <taxon>Pseudomonadati</taxon>
        <taxon>Spirochaetota</taxon>
        <taxon>Spirochaetia</taxon>
        <taxon>Spirochaetales</taxon>
        <taxon>Spirochaetaceae</taxon>
        <taxon>Bullifex</taxon>
    </lineage>
</organism>
<dbReference type="SMART" id="SM00345">
    <property type="entry name" value="HTH_GNTR"/>
    <property type="match status" value="1"/>
</dbReference>
<evidence type="ECO:0000259" key="5">
    <source>
        <dbReference type="SMART" id="SM00895"/>
    </source>
</evidence>
<dbReference type="InterPro" id="IPR008920">
    <property type="entry name" value="TF_FadR/GntR_C"/>
</dbReference>
<evidence type="ECO:0000256" key="3">
    <source>
        <dbReference type="ARBA" id="ARBA00023163"/>
    </source>
</evidence>
<dbReference type="SMART" id="SM00895">
    <property type="entry name" value="FCD"/>
    <property type="match status" value="1"/>
</dbReference>
<keyword evidence="1" id="KW-0805">Transcription regulation</keyword>
<dbReference type="InterPro" id="IPR036390">
    <property type="entry name" value="WH_DNA-bd_sf"/>
</dbReference>
<dbReference type="Gene3D" id="1.10.10.10">
    <property type="entry name" value="Winged helix-like DNA-binding domain superfamily/Winged helix DNA-binding domain"/>
    <property type="match status" value="1"/>
</dbReference>